<dbReference type="Pfam" id="PF12937">
    <property type="entry name" value="F-box-like"/>
    <property type="match status" value="1"/>
</dbReference>
<keyword evidence="4" id="KW-1185">Reference proteome</keyword>
<dbReference type="SUPFAM" id="SSF81383">
    <property type="entry name" value="F-box domain"/>
    <property type="match status" value="1"/>
</dbReference>
<feature type="domain" description="F-box" evidence="2">
    <location>
        <begin position="26"/>
        <end position="72"/>
    </location>
</feature>
<name>A0AAJ8JTR1_9TREE</name>
<dbReference type="KEGG" id="cdep:91087601"/>
<dbReference type="Proteomes" id="UP000094043">
    <property type="component" value="Chromosome 4"/>
</dbReference>
<proteinExistence type="predicted"/>
<evidence type="ECO:0000256" key="1">
    <source>
        <dbReference type="SAM" id="MobiDB-lite"/>
    </source>
</evidence>
<dbReference type="PROSITE" id="PS50181">
    <property type="entry name" value="FBOX"/>
    <property type="match status" value="1"/>
</dbReference>
<evidence type="ECO:0000313" key="4">
    <source>
        <dbReference type="Proteomes" id="UP000094043"/>
    </source>
</evidence>
<feature type="region of interest" description="Disordered" evidence="1">
    <location>
        <begin position="94"/>
        <end position="120"/>
    </location>
</feature>
<reference evidence="3" key="2">
    <citation type="journal article" date="2022" name="Elife">
        <title>Obligate sexual reproduction of a homothallic fungus closely related to the Cryptococcus pathogenic species complex.</title>
        <authorList>
            <person name="Passer A.R."/>
            <person name="Clancey S.A."/>
            <person name="Shea T."/>
            <person name="David-Palma M."/>
            <person name="Averette A.F."/>
            <person name="Boekhout T."/>
            <person name="Porcel B.M."/>
            <person name="Nowrousian M."/>
            <person name="Cuomo C.A."/>
            <person name="Sun S."/>
            <person name="Heitman J."/>
            <person name="Coelho M.A."/>
        </authorList>
    </citation>
    <scope>NUCLEOTIDE SEQUENCE</scope>
    <source>
        <strain evidence="3">CBS 7841</strain>
    </source>
</reference>
<reference evidence="3" key="3">
    <citation type="submission" date="2024-01" db="EMBL/GenBank/DDBJ databases">
        <authorList>
            <person name="Coelho M.A."/>
            <person name="David-Palma M."/>
            <person name="Shea T."/>
            <person name="Sun S."/>
            <person name="Cuomo C.A."/>
            <person name="Heitman J."/>
        </authorList>
    </citation>
    <scope>NUCLEOTIDE SEQUENCE</scope>
    <source>
        <strain evidence="3">CBS 7841</strain>
    </source>
</reference>
<feature type="region of interest" description="Disordered" evidence="1">
    <location>
        <begin position="1"/>
        <end position="28"/>
    </location>
</feature>
<protein>
    <recommendedName>
        <fullName evidence="2">F-box domain-containing protein</fullName>
    </recommendedName>
</protein>
<evidence type="ECO:0000259" key="2">
    <source>
        <dbReference type="PROSITE" id="PS50181"/>
    </source>
</evidence>
<sequence length="749" mass="84994">MSIRVSLGTNPSQRKSSTVTSGSNDPSNLLSLPNEILEHIFRGLTLNDRLKLMRTCKALSEIYINSAPLQYLATLQTSAYVDCPWSQKETSIDCPLPATPEPVSPSSLKSEPERPIAFRSPHTGRYRSTISSVTLAPWPKEPPEKFPFEHATSAAEKCDRLRDRERRWETMDAKEKRVFKVQGREGVYELQEGIFLLCDDSGDEEDQRPQAIRLIPLPSSDDPDLESPPIPTKGHRLSFPIADLTMDPTQDLIVISDCSPPLIDRFRVRSTTQHHLLTMSTFVPHPLASLPILEFPPPVTPMLPRSRQLLQIMGDTLAILVAKYNPVWGLLDAFNIDPLALEHRTQEEEIVVWNWKLGRVLSRLPFTFKSWFSSFALLSPTTFIVTSTSLTCPSASPQPSDKRPTIQIYSILTNPSHTIIPVQPLDNEVMDDTTPRPVLLAVLEMPELREQMEVIEFEIRPDPPFPPKTSSGSHELTLVKNKPFTQDPNKGIVIFNLGLQETFTTGPHVMNTVRHYPFELFVPRETLVQLGQDGENRLRSTWQGDTSGLGVRGVQRNYKWTEWGEKGARMIDKVMSKRSWVCSCSGYRYISVMPHQKSPFCEYLDHEEFNLNRTTIDTYPYSPEKSHIMLMDFSPFAIEKELSRGDPYPESDDIDVLGRQTSLTGTFVPPFTEGKGWKSRVVTEPTCISPGIWTEDVKSSLPYREVWREYGGLSNGVMIDDQRVIVINTNTRRNGDWSTIMQEMTVFCM</sequence>
<organism evidence="3 4">
    <name type="scientific">Cryptococcus depauperatus CBS 7841</name>
    <dbReference type="NCBI Taxonomy" id="1295531"/>
    <lineage>
        <taxon>Eukaryota</taxon>
        <taxon>Fungi</taxon>
        <taxon>Dikarya</taxon>
        <taxon>Basidiomycota</taxon>
        <taxon>Agaricomycotina</taxon>
        <taxon>Tremellomycetes</taxon>
        <taxon>Tremellales</taxon>
        <taxon>Cryptococcaceae</taxon>
        <taxon>Cryptococcus</taxon>
    </lineage>
</organism>
<dbReference type="EMBL" id="CP143787">
    <property type="protein sequence ID" value="WVN88189.1"/>
    <property type="molecule type" value="Genomic_DNA"/>
</dbReference>
<dbReference type="AlphaFoldDB" id="A0AAJ8JTR1"/>
<dbReference type="SMART" id="SM00256">
    <property type="entry name" value="FBOX"/>
    <property type="match status" value="1"/>
</dbReference>
<dbReference type="InterPro" id="IPR036047">
    <property type="entry name" value="F-box-like_dom_sf"/>
</dbReference>
<gene>
    <name evidence="3" type="ORF">L203_103390</name>
</gene>
<dbReference type="RefSeq" id="XP_066068889.1">
    <property type="nucleotide sequence ID" value="XM_066212792.1"/>
</dbReference>
<dbReference type="InterPro" id="IPR001810">
    <property type="entry name" value="F-box_dom"/>
</dbReference>
<accession>A0AAJ8JTR1</accession>
<dbReference type="GeneID" id="91087601"/>
<evidence type="ECO:0000313" key="3">
    <source>
        <dbReference type="EMBL" id="WVN88189.1"/>
    </source>
</evidence>
<reference evidence="3" key="1">
    <citation type="submission" date="2016-06" db="EMBL/GenBank/DDBJ databases">
        <authorList>
            <person name="Cuomo C."/>
            <person name="Litvintseva A."/>
            <person name="Heitman J."/>
            <person name="Chen Y."/>
            <person name="Sun S."/>
            <person name="Springer D."/>
            <person name="Dromer F."/>
            <person name="Young S."/>
            <person name="Zeng Q."/>
            <person name="Chapman S."/>
            <person name="Gujja S."/>
            <person name="Saif S."/>
            <person name="Birren B."/>
        </authorList>
    </citation>
    <scope>NUCLEOTIDE SEQUENCE</scope>
    <source>
        <strain evidence="3">CBS 7841</strain>
    </source>
</reference>
<feature type="compositionally biased region" description="Polar residues" evidence="1">
    <location>
        <begin position="7"/>
        <end position="28"/>
    </location>
</feature>
<dbReference type="CDD" id="cd09917">
    <property type="entry name" value="F-box_SF"/>
    <property type="match status" value="1"/>
</dbReference>